<reference evidence="1 2" key="1">
    <citation type="submission" date="2016-11" db="EMBL/GenBank/DDBJ databases">
        <authorList>
            <person name="Jaros S."/>
            <person name="Januszkiewicz K."/>
            <person name="Wedrychowicz H."/>
        </authorList>
    </citation>
    <scope>NUCLEOTIDE SEQUENCE [LARGE SCALE GENOMIC DNA]</scope>
    <source>
        <strain evidence="1 2">ATCC 23634</strain>
    </source>
</reference>
<proteinExistence type="predicted"/>
<name>A0A1K2HVI8_9HYPH</name>
<organism evidence="1 2">
    <name type="scientific">Devosia enhydra</name>
    <dbReference type="NCBI Taxonomy" id="665118"/>
    <lineage>
        <taxon>Bacteria</taxon>
        <taxon>Pseudomonadati</taxon>
        <taxon>Pseudomonadota</taxon>
        <taxon>Alphaproteobacteria</taxon>
        <taxon>Hyphomicrobiales</taxon>
        <taxon>Devosiaceae</taxon>
        <taxon>Devosia</taxon>
    </lineage>
</organism>
<dbReference type="EMBL" id="FPKU01000001">
    <property type="protein sequence ID" value="SFZ81811.1"/>
    <property type="molecule type" value="Genomic_DNA"/>
</dbReference>
<keyword evidence="2" id="KW-1185">Reference proteome</keyword>
<dbReference type="Proteomes" id="UP000183447">
    <property type="component" value="Unassembled WGS sequence"/>
</dbReference>
<dbReference type="AlphaFoldDB" id="A0A1K2HVI8"/>
<gene>
    <name evidence="1" type="ORF">SAMN02983003_0705</name>
</gene>
<sequence>MDWMKELDERGRIAKQLVTDVPPALNSPAMTHDQAVAIYQGLEKHAQAADALLQDIEDDDQPDEVIAAAEALADIYSDLAAAAVERMAELRRKR</sequence>
<protein>
    <submittedName>
        <fullName evidence="1">Uncharacterized protein</fullName>
    </submittedName>
</protein>
<accession>A0A1K2HVI8</accession>
<evidence type="ECO:0000313" key="2">
    <source>
        <dbReference type="Proteomes" id="UP000183447"/>
    </source>
</evidence>
<evidence type="ECO:0000313" key="1">
    <source>
        <dbReference type="EMBL" id="SFZ81811.1"/>
    </source>
</evidence>